<evidence type="ECO:0000313" key="9">
    <source>
        <dbReference type="EMBL" id="NXC57622.1"/>
    </source>
</evidence>
<evidence type="ECO:0000256" key="7">
    <source>
        <dbReference type="PROSITE-ProRule" id="PRU00103"/>
    </source>
</evidence>
<dbReference type="InterPro" id="IPR011989">
    <property type="entry name" value="ARM-like"/>
</dbReference>
<proteinExistence type="predicted"/>
<evidence type="ECO:0000256" key="5">
    <source>
        <dbReference type="ARBA" id="ARBA00022927"/>
    </source>
</evidence>
<feature type="non-terminal residue" evidence="9">
    <location>
        <position position="1"/>
    </location>
</feature>
<comment type="subcellular location">
    <subcellularLocation>
        <location evidence="1">Cytoplasm</location>
    </subcellularLocation>
</comment>
<dbReference type="EMBL" id="VZTH01009004">
    <property type="protein sequence ID" value="NXC57622.1"/>
    <property type="molecule type" value="Genomic_DNA"/>
</dbReference>
<feature type="domain" description="Importin subunit beta-1/Transportin-1-like TPR repeats" evidence="8">
    <location>
        <begin position="295"/>
        <end position="402"/>
    </location>
</feature>
<sequence length="427" mass="47198">QAMPTLIELMKDPSVVVRDTTAWTVGRICEMLPEAAINDIYLAPLLQCLMEGLSAEPRVATNVCWAFSSLAEAAYEAADVADDQEEPATYCLSSSFELIVQKLLETADRPDGHQNNLRSSAYESLMEIVKNSAKDCYPAVQKTTLVIMERLQQVLQMESHIQSTSDRIQFNDLQSLLCATLQNVLRKVQHQDALQISDVVMASLLRMFQSTAGSGGVQEDALMAVSTLVEVLGGEFLKYMDAFKPFLGIGLKNYAEYQVWIRLLPLSREIVAAPSLEVSQGQRPGGDVPGVSSRARVRPQSDYDMVDYLNELREGCLEAYTGIIQGLKGDQENVHPDVMLVQPRVEFILSYIDHIAGDEDHTDGVVACAAGLIGDLCTAFGKDVLKLVEARPMIHELLTEGRRSKTNKTKTLATWATKELRKLKNQA</sequence>
<keyword evidence="6" id="KW-0007">Acetylation</keyword>
<evidence type="ECO:0000256" key="2">
    <source>
        <dbReference type="ARBA" id="ARBA00022448"/>
    </source>
</evidence>
<comment type="caution">
    <text evidence="9">The sequence shown here is derived from an EMBL/GenBank/DDBJ whole genome shotgun (WGS) entry which is preliminary data.</text>
</comment>
<dbReference type="AlphaFoldDB" id="A0A7K8HMN9"/>
<evidence type="ECO:0000256" key="4">
    <source>
        <dbReference type="ARBA" id="ARBA00022737"/>
    </source>
</evidence>
<dbReference type="Pfam" id="PF02985">
    <property type="entry name" value="HEAT"/>
    <property type="match status" value="1"/>
</dbReference>
<dbReference type="InterPro" id="IPR040122">
    <property type="entry name" value="Importin_beta"/>
</dbReference>
<dbReference type="PROSITE" id="PS50077">
    <property type="entry name" value="HEAT_REPEAT"/>
    <property type="match status" value="1"/>
</dbReference>
<keyword evidence="5" id="KW-0653">Protein transport</keyword>
<organism evidence="9 10">
    <name type="scientific">Aleadryas rufinucha</name>
    <name type="common">rufous-naped whistler</name>
    <dbReference type="NCBI Taxonomy" id="461220"/>
    <lineage>
        <taxon>Eukaryota</taxon>
        <taxon>Metazoa</taxon>
        <taxon>Chordata</taxon>
        <taxon>Craniata</taxon>
        <taxon>Vertebrata</taxon>
        <taxon>Euteleostomi</taxon>
        <taxon>Archelosauria</taxon>
        <taxon>Archosauria</taxon>
        <taxon>Dinosauria</taxon>
        <taxon>Saurischia</taxon>
        <taxon>Theropoda</taxon>
        <taxon>Coelurosauria</taxon>
        <taxon>Aves</taxon>
        <taxon>Neognathae</taxon>
        <taxon>Neoaves</taxon>
        <taxon>Telluraves</taxon>
        <taxon>Australaves</taxon>
        <taxon>Passeriformes</taxon>
        <taxon>Corvoidea</taxon>
        <taxon>Pachycephalidae</taxon>
        <taxon>Aleadryas</taxon>
    </lineage>
</organism>
<keyword evidence="2" id="KW-0813">Transport</keyword>
<keyword evidence="4" id="KW-0677">Repeat</keyword>
<name>A0A7K8HMN9_9CORV</name>
<dbReference type="SUPFAM" id="SSF48371">
    <property type="entry name" value="ARM repeat"/>
    <property type="match status" value="1"/>
</dbReference>
<dbReference type="InterPro" id="IPR058584">
    <property type="entry name" value="IMB1_TNPO1-like_TPR"/>
</dbReference>
<evidence type="ECO:0000313" key="10">
    <source>
        <dbReference type="Proteomes" id="UP000557196"/>
    </source>
</evidence>
<dbReference type="Proteomes" id="UP000557196">
    <property type="component" value="Unassembled WGS sequence"/>
</dbReference>
<dbReference type="GO" id="GO:0005737">
    <property type="term" value="C:cytoplasm"/>
    <property type="evidence" value="ECO:0007669"/>
    <property type="project" value="UniProtKB-SubCell"/>
</dbReference>
<dbReference type="InterPro" id="IPR021133">
    <property type="entry name" value="HEAT_type_2"/>
</dbReference>
<feature type="repeat" description="HEAT" evidence="7">
    <location>
        <begin position="2"/>
        <end position="39"/>
    </location>
</feature>
<evidence type="ECO:0000256" key="6">
    <source>
        <dbReference type="ARBA" id="ARBA00022990"/>
    </source>
</evidence>
<evidence type="ECO:0000259" key="8">
    <source>
        <dbReference type="Pfam" id="PF25574"/>
    </source>
</evidence>
<accession>A0A7K8HMN9</accession>
<dbReference type="GO" id="GO:0006606">
    <property type="term" value="P:protein import into nucleus"/>
    <property type="evidence" value="ECO:0007669"/>
    <property type="project" value="InterPro"/>
</dbReference>
<keyword evidence="3" id="KW-0963">Cytoplasm</keyword>
<feature type="non-terminal residue" evidence="9">
    <location>
        <position position="427"/>
    </location>
</feature>
<evidence type="ECO:0000256" key="3">
    <source>
        <dbReference type="ARBA" id="ARBA00022490"/>
    </source>
</evidence>
<gene>
    <name evidence="9" type="primary">Kpnb1</name>
    <name evidence="9" type="ORF">ALERUF_R08487</name>
</gene>
<feature type="domain" description="Importin subunit beta-1/Transportin-1-like TPR repeats" evidence="8">
    <location>
        <begin position="44"/>
        <end position="259"/>
    </location>
</feature>
<dbReference type="Gene3D" id="1.25.10.10">
    <property type="entry name" value="Leucine-rich Repeat Variant"/>
    <property type="match status" value="1"/>
</dbReference>
<evidence type="ECO:0000256" key="1">
    <source>
        <dbReference type="ARBA" id="ARBA00004496"/>
    </source>
</evidence>
<dbReference type="GO" id="GO:0005634">
    <property type="term" value="C:nucleus"/>
    <property type="evidence" value="ECO:0007669"/>
    <property type="project" value="UniProtKB-SubCell"/>
</dbReference>
<dbReference type="InterPro" id="IPR000357">
    <property type="entry name" value="HEAT"/>
</dbReference>
<protein>
    <submittedName>
        <fullName evidence="9">IMB1 protein</fullName>
    </submittedName>
</protein>
<reference evidence="9 10" key="1">
    <citation type="submission" date="2019-09" db="EMBL/GenBank/DDBJ databases">
        <title>Bird 10,000 Genomes (B10K) Project - Family phase.</title>
        <authorList>
            <person name="Zhang G."/>
        </authorList>
    </citation>
    <scope>NUCLEOTIDE SEQUENCE [LARGE SCALE GENOMIC DNA]</scope>
    <source>
        <strain evidence="9">B10K-DU-029-36</strain>
        <tissue evidence="9">Muscle</tissue>
    </source>
</reference>
<dbReference type="Pfam" id="PF25574">
    <property type="entry name" value="TPR_IMB1"/>
    <property type="match status" value="2"/>
</dbReference>
<keyword evidence="10" id="KW-1185">Reference proteome</keyword>
<dbReference type="InterPro" id="IPR016024">
    <property type="entry name" value="ARM-type_fold"/>
</dbReference>
<dbReference type="PANTHER" id="PTHR10527">
    <property type="entry name" value="IMPORTIN BETA"/>
    <property type="match status" value="1"/>
</dbReference>